<gene>
    <name evidence="4" type="ORF">G647_03211</name>
</gene>
<evidence type="ECO:0000256" key="2">
    <source>
        <dbReference type="SAM" id="MobiDB-lite"/>
    </source>
</evidence>
<dbReference type="VEuPathDB" id="FungiDB:G647_03211"/>
<evidence type="ECO:0000313" key="5">
    <source>
        <dbReference type="Proteomes" id="UP000030678"/>
    </source>
</evidence>
<dbReference type="OrthoDB" id="540004at2759"/>
<dbReference type="PANTHER" id="PTHR43861">
    <property type="entry name" value="TRANS-ACONITATE 2-METHYLTRANSFERASE-RELATED"/>
    <property type="match status" value="1"/>
</dbReference>
<dbReference type="GeneID" id="19981704"/>
<proteinExistence type="predicted"/>
<keyword evidence="1" id="KW-0808">Transferase</keyword>
<evidence type="ECO:0000313" key="4">
    <source>
        <dbReference type="EMBL" id="ETI26434.1"/>
    </source>
</evidence>
<evidence type="ECO:0000259" key="3">
    <source>
        <dbReference type="Pfam" id="PF13649"/>
    </source>
</evidence>
<organism evidence="4 5">
    <name type="scientific">Cladophialophora carrionii CBS 160.54</name>
    <dbReference type="NCBI Taxonomy" id="1279043"/>
    <lineage>
        <taxon>Eukaryota</taxon>
        <taxon>Fungi</taxon>
        <taxon>Dikarya</taxon>
        <taxon>Ascomycota</taxon>
        <taxon>Pezizomycotina</taxon>
        <taxon>Eurotiomycetes</taxon>
        <taxon>Chaetothyriomycetidae</taxon>
        <taxon>Chaetothyriales</taxon>
        <taxon>Herpotrichiellaceae</taxon>
        <taxon>Cladophialophora</taxon>
    </lineage>
</organism>
<accession>V9DHR4</accession>
<dbReference type="RefSeq" id="XP_008725779.1">
    <property type="nucleotide sequence ID" value="XM_008727557.1"/>
</dbReference>
<dbReference type="HOGENOM" id="CLU_060397_0_0_1"/>
<reference evidence="4 5" key="1">
    <citation type="submission" date="2013-03" db="EMBL/GenBank/DDBJ databases">
        <title>The Genome Sequence of Cladophialophora carrionii CBS 160.54.</title>
        <authorList>
            <consortium name="The Broad Institute Genomics Platform"/>
            <person name="Cuomo C."/>
            <person name="de Hoog S."/>
            <person name="Gorbushina A."/>
            <person name="Walker B."/>
            <person name="Young S.K."/>
            <person name="Zeng Q."/>
            <person name="Gargeya S."/>
            <person name="Fitzgerald M."/>
            <person name="Haas B."/>
            <person name="Abouelleil A."/>
            <person name="Allen A.W."/>
            <person name="Alvarado L."/>
            <person name="Arachchi H.M."/>
            <person name="Berlin A.M."/>
            <person name="Chapman S.B."/>
            <person name="Gainer-Dewar J."/>
            <person name="Goldberg J."/>
            <person name="Griggs A."/>
            <person name="Gujja S."/>
            <person name="Hansen M."/>
            <person name="Howarth C."/>
            <person name="Imamovic A."/>
            <person name="Ireland A."/>
            <person name="Larimer J."/>
            <person name="McCowan C."/>
            <person name="Murphy C."/>
            <person name="Pearson M."/>
            <person name="Poon T.W."/>
            <person name="Priest M."/>
            <person name="Roberts A."/>
            <person name="Saif S."/>
            <person name="Shea T."/>
            <person name="Sisk P."/>
            <person name="Sykes S."/>
            <person name="Wortman J."/>
            <person name="Nusbaum C."/>
            <person name="Birren B."/>
        </authorList>
    </citation>
    <scope>NUCLEOTIDE SEQUENCE [LARGE SCALE GENOMIC DNA]</scope>
    <source>
        <strain evidence="4 5">CBS 160.54</strain>
    </source>
</reference>
<dbReference type="Gene3D" id="3.40.50.150">
    <property type="entry name" value="Vaccinia Virus protein VP39"/>
    <property type="match status" value="1"/>
</dbReference>
<dbReference type="InterPro" id="IPR029063">
    <property type="entry name" value="SAM-dependent_MTases_sf"/>
</dbReference>
<evidence type="ECO:0000256" key="1">
    <source>
        <dbReference type="ARBA" id="ARBA00022679"/>
    </source>
</evidence>
<sequence length="242" mass="26506">MSTAGSQAGLETFDALNIDYEKAYHDNPFKVACVKTAISMLPPGSRVLDVGCGTGMPVSQLLSTAGLEVFGFDISPKMVHYAQSRVKGTFVVSDMLQYQPPAGQQQFAGVFIIFAHLQLSYADFHAAAYKFAQVLQPGGILVLGQMPADNYVRAESDWDATKTYVEDYDAPFMGEMLPTLALSAEGQLEFLRSMGLEIVSNKIDTFQPNNPKCLPEEQQYIIARRPDDRPLSPPTPLPKTTS</sequence>
<dbReference type="SUPFAM" id="SSF53335">
    <property type="entry name" value="S-adenosyl-L-methionine-dependent methyltransferases"/>
    <property type="match status" value="1"/>
</dbReference>
<feature type="region of interest" description="Disordered" evidence="2">
    <location>
        <begin position="223"/>
        <end position="242"/>
    </location>
</feature>
<dbReference type="EMBL" id="KB822703">
    <property type="protein sequence ID" value="ETI26434.1"/>
    <property type="molecule type" value="Genomic_DNA"/>
</dbReference>
<dbReference type="CDD" id="cd02440">
    <property type="entry name" value="AdoMet_MTases"/>
    <property type="match status" value="1"/>
</dbReference>
<dbReference type="AlphaFoldDB" id="V9DHR4"/>
<feature type="compositionally biased region" description="Pro residues" evidence="2">
    <location>
        <begin position="231"/>
        <end position="242"/>
    </location>
</feature>
<dbReference type="Proteomes" id="UP000030678">
    <property type="component" value="Unassembled WGS sequence"/>
</dbReference>
<name>V9DHR4_9EURO</name>
<dbReference type="InterPro" id="IPR041698">
    <property type="entry name" value="Methyltransf_25"/>
</dbReference>
<feature type="domain" description="Methyltransferase" evidence="3">
    <location>
        <begin position="47"/>
        <end position="139"/>
    </location>
</feature>
<dbReference type="GO" id="GO:0016740">
    <property type="term" value="F:transferase activity"/>
    <property type="evidence" value="ECO:0007669"/>
    <property type="project" value="UniProtKB-KW"/>
</dbReference>
<protein>
    <recommendedName>
        <fullName evidence="3">Methyltransferase domain-containing protein</fullName>
    </recommendedName>
</protein>
<dbReference type="Pfam" id="PF13649">
    <property type="entry name" value="Methyltransf_25"/>
    <property type="match status" value="1"/>
</dbReference>